<organism evidence="1 2">
    <name type="scientific">Holospora undulata HU1</name>
    <dbReference type="NCBI Taxonomy" id="1321371"/>
    <lineage>
        <taxon>Bacteria</taxon>
        <taxon>Pseudomonadati</taxon>
        <taxon>Pseudomonadota</taxon>
        <taxon>Alphaproteobacteria</taxon>
        <taxon>Holosporales</taxon>
        <taxon>Holosporaceae</taxon>
        <taxon>Holospora</taxon>
    </lineage>
</organism>
<reference evidence="1 2" key="1">
    <citation type="journal article" date="2013" name="Genome Announc.">
        <title>Draft Genome Sequence of Holospora undulata Strain HU1, a Micronucleus-Specific Symbiont of the Ciliate Paramecium caudatum.</title>
        <authorList>
            <person name="Dohra H."/>
            <person name="Suzuki H."/>
            <person name="Suzuki T."/>
            <person name="Tanaka K."/>
            <person name="Fujishima M."/>
        </authorList>
    </citation>
    <scope>NUCLEOTIDE SEQUENCE [LARGE SCALE GENOMIC DNA]</scope>
    <source>
        <strain evidence="1 2">HU1</strain>
    </source>
</reference>
<dbReference type="Proteomes" id="UP000026922">
    <property type="component" value="Unassembled WGS sequence"/>
</dbReference>
<evidence type="ECO:0008006" key="3">
    <source>
        <dbReference type="Google" id="ProtNLM"/>
    </source>
</evidence>
<dbReference type="EMBL" id="ARPM03000118">
    <property type="protein sequence ID" value="ETZ05070.1"/>
    <property type="molecule type" value="Genomic_DNA"/>
</dbReference>
<dbReference type="AlphaFoldDB" id="A0A061JGF2"/>
<comment type="caution">
    <text evidence="1">The sequence shown here is derived from an EMBL/GenBank/DDBJ whole genome shotgun (WGS) entry which is preliminary data.</text>
</comment>
<sequence>MNQKNKNMTFSVQFRKKVLKLQSEEESYSILSERFRISHTPPHFFSGSLKNL</sequence>
<gene>
    <name evidence="1" type="ORF">K737_300497</name>
</gene>
<name>A0A061JGF2_9PROT</name>
<proteinExistence type="predicted"/>
<keyword evidence="2" id="KW-1185">Reference proteome</keyword>
<evidence type="ECO:0000313" key="1">
    <source>
        <dbReference type="EMBL" id="ETZ05070.1"/>
    </source>
</evidence>
<protein>
    <recommendedName>
        <fullName evidence="3">Transposase</fullName>
    </recommendedName>
</protein>
<accession>A0A061JGF2</accession>
<evidence type="ECO:0000313" key="2">
    <source>
        <dbReference type="Proteomes" id="UP000026922"/>
    </source>
</evidence>